<dbReference type="Pfam" id="PF01732">
    <property type="entry name" value="Mycop_pep_DUF31"/>
    <property type="match status" value="1"/>
</dbReference>
<feature type="chain" id="PRO_5042530728" evidence="1">
    <location>
        <begin position="22"/>
        <end position="815"/>
    </location>
</feature>
<feature type="domain" description="DUF31" evidence="2">
    <location>
        <begin position="244"/>
        <end position="732"/>
    </location>
</feature>
<evidence type="ECO:0000313" key="4">
    <source>
        <dbReference type="Proteomes" id="UP001224428"/>
    </source>
</evidence>
<dbReference type="NCBIfam" id="NF045842">
    <property type="entry name" value="MIP_near_MIB"/>
    <property type="match status" value="1"/>
</dbReference>
<keyword evidence="4" id="KW-1185">Reference proteome</keyword>
<evidence type="ECO:0000313" key="3">
    <source>
        <dbReference type="EMBL" id="MDJ1645476.1"/>
    </source>
</evidence>
<accession>A0AAJ1PS07</accession>
<gene>
    <name evidence="3" type="ORF">QLQ80_00010</name>
</gene>
<dbReference type="AlphaFoldDB" id="A0AAJ1PS07"/>
<protein>
    <submittedName>
        <fullName evidence="3">DUF31 family protein</fullName>
    </submittedName>
</protein>
<sequence>MKKIILSYFVFSLSTAIGSIAVSCNINNKEINSNKKAILTSISNIKFKLDNNEVVTQDQIKLSEVFKNNIKYEILDLDAFKYDVEIEELKKDFKNLTLKIVFIIKSKQDNLIKNRNSILVKGFKPEENQKLDVDLYSKLSNKEKFEYDNATYRDLALSRIRGELKNYRTDLLRDEESIEKYNKKAAQLGLDNFENSLIKNFTLPSKDGKLQMFEGHRALAASEWDSFDVSNKYLIGGLARKIINNKYKDIALQSYGISFVNRNKKTLQERVNDLDIAFKQALPKIESYKYDLKDYEKKDIIIWVNDVYAKSNILLSLAKKESDDLFLQAKKITEDYISKLKNAKNYHFLVNKSYLGFSINESSNEEIYKKEEYKIFEPNNFKINNSFGTMWILDAEISKEGYPTKFFFGTNAHVADALNKNIIDINISRANNSININQELKPNENDSSFDSFSFHLQDYNNLRDDNLQKLDAYNAFKVIFSAKDYLKSKPSDFLIEKQAKKYQDVEEFADFAVIEIDFSKIKDLNKVEISNNQDSGFSIPYRNKETINFPAELARLFTNNYADSFNKEKQIKLLANSYLKQYAKIDIPLNKEITNDKDSFFILGYPSTQFDYFLKLNNKAKQNANYIENSALKQSLWTNINSDYFNNNFKKNENGERISQQIGLRTFIEKPGIVDSFLSVPNENGKGFYIAPDGKEYISMSLEYTPRFYAPGGGASGSSLRNQKNELIGAFHYKYGRFAEIGTGLAVALRCEGYDYQGLFGDYNLPQYDLIYGTGKNQKNSYREELRRNYDNIKTLLLPNGTHENNIPSNFKFKN</sequence>
<dbReference type="NCBIfam" id="NF045841">
    <property type="entry name" value="Ig_SerProt_MIP"/>
    <property type="match status" value="1"/>
</dbReference>
<comment type="caution">
    <text evidence="3">The sequence shown here is derived from an EMBL/GenBank/DDBJ whole genome shotgun (WGS) entry which is preliminary data.</text>
</comment>
<dbReference type="PROSITE" id="PS51257">
    <property type="entry name" value="PROKAR_LIPOPROTEIN"/>
    <property type="match status" value="1"/>
</dbReference>
<feature type="signal peptide" evidence="1">
    <location>
        <begin position="1"/>
        <end position="21"/>
    </location>
</feature>
<evidence type="ECO:0000256" key="1">
    <source>
        <dbReference type="SAM" id="SignalP"/>
    </source>
</evidence>
<dbReference type="InterPro" id="IPR022382">
    <property type="entry name" value="Mycoplasma_peptidase_DUF31"/>
</dbReference>
<dbReference type="Proteomes" id="UP001224428">
    <property type="component" value="Unassembled WGS sequence"/>
</dbReference>
<evidence type="ECO:0000259" key="2">
    <source>
        <dbReference type="Pfam" id="PF01732"/>
    </source>
</evidence>
<keyword evidence="1" id="KW-0732">Signal</keyword>
<dbReference type="EMBL" id="JASDDP010000001">
    <property type="protein sequence ID" value="MDJ1645476.1"/>
    <property type="molecule type" value="Genomic_DNA"/>
</dbReference>
<dbReference type="RefSeq" id="WP_283827050.1">
    <property type="nucleotide sequence ID" value="NZ_JASDDP010000001.1"/>
</dbReference>
<name>A0AAJ1PS07_9MOLU</name>
<proteinExistence type="predicted"/>
<organism evidence="3 4">
    <name type="scientific">Mycoplasma phocimorsus</name>
    <dbReference type="NCBI Taxonomy" id="3045839"/>
    <lineage>
        <taxon>Bacteria</taxon>
        <taxon>Bacillati</taxon>
        <taxon>Mycoplasmatota</taxon>
        <taxon>Mollicutes</taxon>
        <taxon>Mycoplasmataceae</taxon>
        <taxon>Mycoplasma</taxon>
    </lineage>
</organism>
<reference evidence="3" key="1">
    <citation type="submission" date="2023-05" db="EMBL/GenBank/DDBJ databases">
        <title>Mycoplasma phocimorsus sp. nov., isolated from Scandinavian patients with seal finger or septic arthritis after contact with seals.</title>
        <authorList>
            <person name="Skafte-Holm A."/>
            <person name="Pedersen T.R."/>
            <person name="Froelund M."/>
            <person name="Stegger M."/>
            <person name="Qvortrup K."/>
            <person name="Michaels D.L."/>
            <person name="Brown D.R."/>
            <person name="Jensen J.S."/>
        </authorList>
    </citation>
    <scope>NUCLEOTIDE SEQUENCE</scope>
    <source>
        <strain evidence="3">M5725</strain>
    </source>
</reference>